<reference evidence="3" key="1">
    <citation type="journal article" date="2006" name="PLoS Biol.">
        <title>Macronuclear genome sequence of the ciliate Tetrahymena thermophila, a model eukaryote.</title>
        <authorList>
            <person name="Eisen J.A."/>
            <person name="Coyne R.S."/>
            <person name="Wu M."/>
            <person name="Wu D."/>
            <person name="Thiagarajan M."/>
            <person name="Wortman J.R."/>
            <person name="Badger J.H."/>
            <person name="Ren Q."/>
            <person name="Amedeo P."/>
            <person name="Jones K.M."/>
            <person name="Tallon L.J."/>
            <person name="Delcher A.L."/>
            <person name="Salzberg S.L."/>
            <person name="Silva J.C."/>
            <person name="Haas B.J."/>
            <person name="Majoros W.H."/>
            <person name="Farzad M."/>
            <person name="Carlton J.M."/>
            <person name="Smith R.K. Jr."/>
            <person name="Garg J."/>
            <person name="Pearlman R.E."/>
            <person name="Karrer K.M."/>
            <person name="Sun L."/>
            <person name="Manning G."/>
            <person name="Elde N.C."/>
            <person name="Turkewitz A.P."/>
            <person name="Asai D.J."/>
            <person name="Wilkes D.E."/>
            <person name="Wang Y."/>
            <person name="Cai H."/>
            <person name="Collins K."/>
            <person name="Stewart B.A."/>
            <person name="Lee S.R."/>
            <person name="Wilamowska K."/>
            <person name="Weinberg Z."/>
            <person name="Ruzzo W.L."/>
            <person name="Wloga D."/>
            <person name="Gaertig J."/>
            <person name="Frankel J."/>
            <person name="Tsao C.-C."/>
            <person name="Gorovsky M.A."/>
            <person name="Keeling P.J."/>
            <person name="Waller R.F."/>
            <person name="Patron N.J."/>
            <person name="Cherry J.M."/>
            <person name="Stover N.A."/>
            <person name="Krieger C.J."/>
            <person name="del Toro C."/>
            <person name="Ryder H.F."/>
            <person name="Williamson S.C."/>
            <person name="Barbeau R.A."/>
            <person name="Hamilton E.P."/>
            <person name="Orias E."/>
        </authorList>
    </citation>
    <scope>NUCLEOTIDE SEQUENCE [LARGE SCALE GENOMIC DNA]</scope>
    <source>
        <strain evidence="3">SB210</strain>
    </source>
</reference>
<evidence type="ECO:0000313" key="3">
    <source>
        <dbReference type="Proteomes" id="UP000009168"/>
    </source>
</evidence>
<dbReference type="EMDB" id="EMD-10859"/>
<dbReference type="eggNOG" id="ENOG502RY5V">
    <property type="taxonomic scope" value="Eukaryota"/>
</dbReference>
<accession>I7MJ84</accession>
<keyword evidence="3" id="KW-1185">Reference proteome</keyword>
<dbReference type="EMDB" id="EMD-10861"/>
<dbReference type="RefSeq" id="XP_001016306.2">
    <property type="nucleotide sequence ID" value="XM_001016306.2"/>
</dbReference>
<dbReference type="OrthoDB" id="308762at2759"/>
<keyword evidence="1" id="KW-1133">Transmembrane helix</keyword>
<evidence type="ECO:0007829" key="5">
    <source>
        <dbReference type="PDB" id="6YNY"/>
    </source>
</evidence>
<dbReference type="PDB" id="6YO0">
    <property type="method" value="EM"/>
    <property type="resolution" value="2.90 A"/>
    <property type="chains" value="b=1-381"/>
</dbReference>
<dbReference type="EMDB" id="EMD-10862"/>
<keyword evidence="1" id="KW-0472">Membrane</keyword>
<organism evidence="2 3">
    <name type="scientific">Tetrahymena thermophila (strain SB210)</name>
    <dbReference type="NCBI Taxonomy" id="312017"/>
    <lineage>
        <taxon>Eukaryota</taxon>
        <taxon>Sar</taxon>
        <taxon>Alveolata</taxon>
        <taxon>Ciliophora</taxon>
        <taxon>Intramacronucleata</taxon>
        <taxon>Oligohymenophorea</taxon>
        <taxon>Hymenostomatida</taxon>
        <taxon>Tetrahymenina</taxon>
        <taxon>Tetrahymenidae</taxon>
        <taxon>Tetrahymena</taxon>
    </lineage>
</organism>
<dbReference type="AlphaFoldDB" id="I7MJ84"/>
<dbReference type="PDB" id="6YNX">
    <property type="method" value="EM"/>
    <property type="resolution" value="2.50 A"/>
    <property type="chains" value="B/b=1-381"/>
</dbReference>
<keyword evidence="1 2" id="KW-0812">Transmembrane</keyword>
<reference evidence="4 5" key="2">
    <citation type="journal article" date="2020" name="Nat. Commun.">
        <title>Type III ATP synthase is a symmetry-deviated dimer that induces membrane curvature through tetramerization.</title>
        <authorList>
            <person name="Flygaard R.K."/>
            <person name="Muhleip A."/>
            <person name="Tobiasson V."/>
            <person name="Amunts A."/>
        </authorList>
    </citation>
    <scope>STRUCTURE BY ELECTRON MICROSCOPY (2.50 ANGSTROMS)</scope>
</reference>
<proteinExistence type="evidence at protein level"/>
<gene>
    <name evidence="2" type="ORF">TTHERM_00127260</name>
</gene>
<protein>
    <submittedName>
        <fullName evidence="2">Transmembrane protein, putative</fullName>
    </submittedName>
</protein>
<dbReference type="SMR" id="I7MJ84"/>
<dbReference type="PDB" id="6YNZ">
    <property type="method" value="EM"/>
    <property type="resolution" value="3.10 A"/>
    <property type="chains" value="B/B3/b/b3=1-381"/>
</dbReference>
<feature type="transmembrane region" description="Helical" evidence="1">
    <location>
        <begin position="114"/>
        <end position="130"/>
    </location>
</feature>
<dbReference type="EMDB" id="EMD-10860"/>
<sequence>MHSTLRVFTKNNCLSFTNMNRFSTAAQVAQANYSKFRADYSASVAAFQQRIKTIEKENTGSMKKPMAKAYEHPYNSEHHPLNFSAVKIAETFHDFIGPEQVSPHYESFAMSRKFLLTFWGGFFVLNFGMATVDLNWIMKSTYIPWIFWFQLMYFYVEGKNSMFMPLLQRFYRRAAANEIFTMEAFYHENIENKLRNLMRITKGQLEYWDIHTSYGEIRADSINNFLANEYLRLQSHITSRALNILKQAQAYETMNQAALLQKLIDDATSAIDNALKGDKKAEVLARSLDSAIDGLSKGYMDYQNDPLLPLILSSIEANVKKITTLSAQEQANLIGLTAEQLKSIKENDVRARKEFLESQPKLDNNLKNIESVKKILATWGK</sequence>
<dbReference type="KEGG" id="tet:TTHERM_00127260"/>
<dbReference type="Proteomes" id="UP000009168">
    <property type="component" value="Unassembled WGS sequence"/>
</dbReference>
<name>I7MJ84_TETTS</name>
<dbReference type="InParanoid" id="I7MJ84"/>
<dbReference type="EMBL" id="GG662699">
    <property type="protein sequence ID" value="EAR96061.2"/>
    <property type="molecule type" value="Genomic_DNA"/>
</dbReference>
<keyword evidence="4 5" id="KW-0002">3D-structure</keyword>
<dbReference type="GeneID" id="7834245"/>
<evidence type="ECO:0007829" key="4">
    <source>
        <dbReference type="PDB" id="6YNX"/>
    </source>
</evidence>
<dbReference type="STRING" id="312017.I7MJ84"/>
<evidence type="ECO:0000256" key="1">
    <source>
        <dbReference type="SAM" id="Phobius"/>
    </source>
</evidence>
<dbReference type="PDB" id="6YNY">
    <property type="method" value="EM"/>
    <property type="resolution" value="2.70 A"/>
    <property type="chains" value="B/b=1-381"/>
</dbReference>
<evidence type="ECO:0000313" key="2">
    <source>
        <dbReference type="EMBL" id="EAR96061.2"/>
    </source>
</evidence>